<comment type="caution">
    <text evidence="1">The sequence shown here is derived from an EMBL/GenBank/DDBJ whole genome shotgun (WGS) entry which is preliminary data.</text>
</comment>
<dbReference type="Proteomes" id="UP001597460">
    <property type="component" value="Unassembled WGS sequence"/>
</dbReference>
<dbReference type="RefSeq" id="WP_390301683.1">
    <property type="nucleotide sequence ID" value="NZ_JBHULI010000024.1"/>
</dbReference>
<organism evidence="1 2">
    <name type="scientific">Gracilimonas halophila</name>
    <dbReference type="NCBI Taxonomy" id="1834464"/>
    <lineage>
        <taxon>Bacteria</taxon>
        <taxon>Pseudomonadati</taxon>
        <taxon>Balneolota</taxon>
        <taxon>Balneolia</taxon>
        <taxon>Balneolales</taxon>
        <taxon>Balneolaceae</taxon>
        <taxon>Gracilimonas</taxon>
    </lineage>
</organism>
<evidence type="ECO:0000313" key="2">
    <source>
        <dbReference type="Proteomes" id="UP001597460"/>
    </source>
</evidence>
<dbReference type="EMBL" id="JBHULI010000024">
    <property type="protein sequence ID" value="MFD2532730.1"/>
    <property type="molecule type" value="Genomic_DNA"/>
</dbReference>
<dbReference type="InterPro" id="IPR014127">
    <property type="entry name" value="CHP02757"/>
</dbReference>
<gene>
    <name evidence="1" type="ORF">ACFSVN_09760</name>
</gene>
<protein>
    <submittedName>
        <fullName evidence="1">TIGR02757 family protein</fullName>
    </submittedName>
</protein>
<accession>A0ABW5JKR4</accession>
<name>A0ABW5JKR4_9BACT</name>
<sequence length="282" mass="33361">MPRKRKRYKTISKKKLLKLKPFLDDLVVNIEEPDYINDDPVQFMYAFEDKADKELAGFFAATMAWGRRDIVNAKVEDLLQRMDYKPYEFIQNYSESDTPVFEGFKHRTFKPIDIHWLTKTLQSILLKFQTFERFWAFCAEQAKIQKRELIAVFHDQFFTLHPEIPQRVRKHVSNTEKNSSAKRLYMYLRWVIRKNSPVDPGTMSFIKPSELKIPLDVHVARQARKLGLLSRKQNDWKAVLELTKRMKMLDPEDPAKYDFALFGIGVLGSRIPDELIINKNVE</sequence>
<keyword evidence="2" id="KW-1185">Reference proteome</keyword>
<dbReference type="Pfam" id="PF09674">
    <property type="entry name" value="DUF2400"/>
    <property type="match status" value="1"/>
</dbReference>
<proteinExistence type="predicted"/>
<dbReference type="NCBIfam" id="TIGR02757">
    <property type="entry name" value="TIGR02757 family protein"/>
    <property type="match status" value="1"/>
</dbReference>
<evidence type="ECO:0000313" key="1">
    <source>
        <dbReference type="EMBL" id="MFD2532730.1"/>
    </source>
</evidence>
<reference evidence="2" key="1">
    <citation type="journal article" date="2019" name="Int. J. Syst. Evol. Microbiol.">
        <title>The Global Catalogue of Microorganisms (GCM) 10K type strain sequencing project: providing services to taxonomists for standard genome sequencing and annotation.</title>
        <authorList>
            <consortium name="The Broad Institute Genomics Platform"/>
            <consortium name="The Broad Institute Genome Sequencing Center for Infectious Disease"/>
            <person name="Wu L."/>
            <person name="Ma J."/>
        </authorList>
    </citation>
    <scope>NUCLEOTIDE SEQUENCE [LARGE SCALE GENOMIC DNA]</scope>
    <source>
        <strain evidence="2">KCTC 52042</strain>
    </source>
</reference>